<feature type="non-terminal residue" evidence="1">
    <location>
        <position position="54"/>
    </location>
</feature>
<keyword evidence="2" id="KW-1185">Reference proteome</keyword>
<dbReference type="InParanoid" id="A0A0D0DT04"/>
<accession>A0A0D0DT04</accession>
<evidence type="ECO:0000313" key="1">
    <source>
        <dbReference type="EMBL" id="KIK91511.1"/>
    </source>
</evidence>
<proteinExistence type="predicted"/>
<dbReference type="AlphaFoldDB" id="A0A0D0DT04"/>
<reference evidence="2" key="2">
    <citation type="submission" date="2015-01" db="EMBL/GenBank/DDBJ databases">
        <title>Evolutionary Origins and Diversification of the Mycorrhizal Mutualists.</title>
        <authorList>
            <consortium name="DOE Joint Genome Institute"/>
            <consortium name="Mycorrhizal Genomics Consortium"/>
            <person name="Kohler A."/>
            <person name="Kuo A."/>
            <person name="Nagy L.G."/>
            <person name="Floudas D."/>
            <person name="Copeland A."/>
            <person name="Barry K.W."/>
            <person name="Cichocki N."/>
            <person name="Veneault-Fourrey C."/>
            <person name="LaButti K."/>
            <person name="Lindquist E.A."/>
            <person name="Lipzen A."/>
            <person name="Lundell T."/>
            <person name="Morin E."/>
            <person name="Murat C."/>
            <person name="Riley R."/>
            <person name="Ohm R."/>
            <person name="Sun H."/>
            <person name="Tunlid A."/>
            <person name="Henrissat B."/>
            <person name="Grigoriev I.V."/>
            <person name="Hibbett D.S."/>
            <person name="Martin F."/>
        </authorList>
    </citation>
    <scope>NUCLEOTIDE SEQUENCE [LARGE SCALE GENOMIC DNA]</scope>
    <source>
        <strain evidence="2">Ve08.2h10</strain>
    </source>
</reference>
<name>A0A0D0DT04_9AGAM</name>
<dbReference type="Proteomes" id="UP000054538">
    <property type="component" value="Unassembled WGS sequence"/>
</dbReference>
<dbReference type="HOGENOM" id="CLU_3056078_0_0_1"/>
<reference evidence="1 2" key="1">
    <citation type="submission" date="2014-04" db="EMBL/GenBank/DDBJ databases">
        <authorList>
            <consortium name="DOE Joint Genome Institute"/>
            <person name="Kuo A."/>
            <person name="Kohler A."/>
            <person name="Jargeat P."/>
            <person name="Nagy L.G."/>
            <person name="Floudas D."/>
            <person name="Copeland A."/>
            <person name="Barry K.W."/>
            <person name="Cichocki N."/>
            <person name="Veneault-Fourrey C."/>
            <person name="LaButti K."/>
            <person name="Lindquist E.A."/>
            <person name="Lipzen A."/>
            <person name="Lundell T."/>
            <person name="Morin E."/>
            <person name="Murat C."/>
            <person name="Sun H."/>
            <person name="Tunlid A."/>
            <person name="Henrissat B."/>
            <person name="Grigoriev I.V."/>
            <person name="Hibbett D.S."/>
            <person name="Martin F."/>
            <person name="Nordberg H.P."/>
            <person name="Cantor M.N."/>
            <person name="Hua S.X."/>
        </authorList>
    </citation>
    <scope>NUCLEOTIDE SEQUENCE [LARGE SCALE GENOMIC DNA]</scope>
    <source>
        <strain evidence="1 2">Ve08.2h10</strain>
    </source>
</reference>
<gene>
    <name evidence="1" type="ORF">PAXRUDRAFT_830781</name>
</gene>
<protein>
    <submittedName>
        <fullName evidence="1">Uncharacterized protein</fullName>
    </submittedName>
</protein>
<organism evidence="1 2">
    <name type="scientific">Paxillus rubicundulus Ve08.2h10</name>
    <dbReference type="NCBI Taxonomy" id="930991"/>
    <lineage>
        <taxon>Eukaryota</taxon>
        <taxon>Fungi</taxon>
        <taxon>Dikarya</taxon>
        <taxon>Basidiomycota</taxon>
        <taxon>Agaricomycotina</taxon>
        <taxon>Agaricomycetes</taxon>
        <taxon>Agaricomycetidae</taxon>
        <taxon>Boletales</taxon>
        <taxon>Paxilineae</taxon>
        <taxon>Paxillaceae</taxon>
        <taxon>Paxillus</taxon>
    </lineage>
</organism>
<evidence type="ECO:0000313" key="2">
    <source>
        <dbReference type="Proteomes" id="UP000054538"/>
    </source>
</evidence>
<sequence>MSSVLALSNKFLAELSTAFRVLSVDISASVNTLFLRDQQRPLHEFQPHMFTVVV</sequence>
<dbReference type="EMBL" id="KN825379">
    <property type="protein sequence ID" value="KIK91511.1"/>
    <property type="molecule type" value="Genomic_DNA"/>
</dbReference>